<dbReference type="Proteomes" id="UP000256877">
    <property type="component" value="Unassembled WGS sequence"/>
</dbReference>
<proteinExistence type="predicted"/>
<evidence type="ECO:0000313" key="4">
    <source>
        <dbReference type="Proteomes" id="UP000257123"/>
    </source>
</evidence>
<dbReference type="EMBL" id="NMUE01000024">
    <property type="protein sequence ID" value="RFA95286.1"/>
    <property type="molecule type" value="Genomic_DNA"/>
</dbReference>
<organism evidence="2 3">
    <name type="scientific">Pyrobaculum aerophilum</name>
    <dbReference type="NCBI Taxonomy" id="13773"/>
    <lineage>
        <taxon>Archaea</taxon>
        <taxon>Thermoproteota</taxon>
        <taxon>Thermoprotei</taxon>
        <taxon>Thermoproteales</taxon>
        <taxon>Thermoproteaceae</taxon>
        <taxon>Pyrobaculum</taxon>
    </lineage>
</organism>
<dbReference type="AlphaFoldDB" id="A0A371R332"/>
<dbReference type="Proteomes" id="UP000257123">
    <property type="component" value="Unassembled WGS sequence"/>
</dbReference>
<sequence length="101" mass="11534">MNNIDEIVAAYFRKLEELGLGDWLDKVFPTWSTFREIESLSGESGEAVVEHFAEKLRDKIHPEVAAEVLGASPEAAVWLMARRIAMWYLQLALEMGVVRER</sequence>
<reference evidence="3 4" key="1">
    <citation type="submission" date="2017-07" db="EMBL/GenBank/DDBJ databases">
        <title>Draft genome sequence of aerobic hyperthermophilic archaea, Pyrobaculum aerophilum YKB31 and YKB32.</title>
        <authorList>
            <person name="Mochizuki T."/>
            <person name="Berliner A.J."/>
            <person name="Yoshida-Takashima Y."/>
            <person name="Takaki Y."/>
            <person name="Nunoura T."/>
            <person name="Takai K."/>
        </authorList>
    </citation>
    <scope>NUCLEOTIDE SEQUENCE [LARGE SCALE GENOMIC DNA]</scope>
    <source>
        <strain evidence="1 4">YKB31</strain>
        <strain evidence="2 3">YKB32</strain>
    </source>
</reference>
<evidence type="ECO:0000313" key="1">
    <source>
        <dbReference type="EMBL" id="RFA95286.1"/>
    </source>
</evidence>
<comment type="caution">
    <text evidence="2">The sequence shown here is derived from an EMBL/GenBank/DDBJ whole genome shotgun (WGS) entry which is preliminary data.</text>
</comment>
<evidence type="ECO:0000313" key="2">
    <source>
        <dbReference type="EMBL" id="RFA98205.1"/>
    </source>
</evidence>
<name>A0A371R332_9CREN</name>
<dbReference type="EMBL" id="NMUF01000020">
    <property type="protein sequence ID" value="RFA98205.1"/>
    <property type="molecule type" value="Genomic_DNA"/>
</dbReference>
<protein>
    <submittedName>
        <fullName evidence="2">Uncharacterized protein</fullName>
    </submittedName>
</protein>
<gene>
    <name evidence="1" type="ORF">CGL51_07980</name>
    <name evidence="2" type="ORF">CGL52_08075</name>
</gene>
<evidence type="ECO:0000313" key="3">
    <source>
        <dbReference type="Proteomes" id="UP000256877"/>
    </source>
</evidence>
<accession>A0A371R332</accession>